<dbReference type="Proteomes" id="UP000054826">
    <property type="component" value="Unassembled WGS sequence"/>
</dbReference>
<name>A0A0V1JK32_TRIPS</name>
<evidence type="ECO:0000313" key="2">
    <source>
        <dbReference type="EMBL" id="KRZ35334.1"/>
    </source>
</evidence>
<evidence type="ECO:0000313" key="1">
    <source>
        <dbReference type="EMBL" id="KRY75608.1"/>
    </source>
</evidence>
<dbReference type="EMBL" id="JYDR01000016">
    <property type="protein sequence ID" value="KRY75608.1"/>
    <property type="molecule type" value="Genomic_DNA"/>
</dbReference>
<comment type="caution">
    <text evidence="2">The sequence shown here is derived from an EMBL/GenBank/DDBJ whole genome shotgun (WGS) entry which is preliminary data.</text>
</comment>
<reference evidence="3 4" key="1">
    <citation type="submission" date="2015-01" db="EMBL/GenBank/DDBJ databases">
        <title>Evolution of Trichinella species and genotypes.</title>
        <authorList>
            <person name="Korhonen P.K."/>
            <person name="Edoardo P."/>
            <person name="Giuseppe L.R."/>
            <person name="Gasser R.B."/>
        </authorList>
    </citation>
    <scope>NUCLEOTIDE SEQUENCE [LARGE SCALE GENOMIC DNA]</scope>
    <source>
        <strain evidence="1">ISS13</strain>
        <strain evidence="2">ISS176</strain>
    </source>
</reference>
<evidence type="ECO:0000313" key="4">
    <source>
        <dbReference type="Proteomes" id="UP000054826"/>
    </source>
</evidence>
<accession>A0A0V1JK32</accession>
<evidence type="ECO:0000313" key="3">
    <source>
        <dbReference type="Proteomes" id="UP000054632"/>
    </source>
</evidence>
<sequence>MDDFLRVCVVEFKEGEASLLFPVCFAVDMSHQCVVTIEEEENVVTVWYLLSNRVVFPLSQMLEACSSNSSFLKTRAANTTTTTATAAGDSADR</sequence>
<organism evidence="2 4">
    <name type="scientific">Trichinella pseudospiralis</name>
    <name type="common">Parasitic roundworm</name>
    <dbReference type="NCBI Taxonomy" id="6337"/>
    <lineage>
        <taxon>Eukaryota</taxon>
        <taxon>Metazoa</taxon>
        <taxon>Ecdysozoa</taxon>
        <taxon>Nematoda</taxon>
        <taxon>Enoplea</taxon>
        <taxon>Dorylaimia</taxon>
        <taxon>Trichinellida</taxon>
        <taxon>Trichinellidae</taxon>
        <taxon>Trichinella</taxon>
    </lineage>
</organism>
<dbReference type="EMBL" id="JYDV01000092">
    <property type="protein sequence ID" value="KRZ35334.1"/>
    <property type="molecule type" value="Genomic_DNA"/>
</dbReference>
<dbReference type="Proteomes" id="UP000054632">
    <property type="component" value="Unassembled WGS sequence"/>
</dbReference>
<proteinExistence type="predicted"/>
<protein>
    <submittedName>
        <fullName evidence="2">Uncharacterized protein</fullName>
    </submittedName>
</protein>
<dbReference type="AlphaFoldDB" id="A0A0V1JK32"/>
<gene>
    <name evidence="1" type="ORF">T4A_4535</name>
    <name evidence="2" type="ORF">T4C_1146</name>
</gene>